<dbReference type="InterPro" id="IPR001810">
    <property type="entry name" value="F-box_dom"/>
</dbReference>
<name>A0ABP9YP93_9FUNG</name>
<evidence type="ECO:0000313" key="3">
    <source>
        <dbReference type="EMBL" id="GAA5808675.1"/>
    </source>
</evidence>
<dbReference type="InterPro" id="IPR036047">
    <property type="entry name" value="F-box-like_dom_sf"/>
</dbReference>
<dbReference type="EMBL" id="BAABUK010000003">
    <property type="protein sequence ID" value="GAA5808675.1"/>
    <property type="molecule type" value="Genomic_DNA"/>
</dbReference>
<proteinExistence type="predicted"/>
<dbReference type="SUPFAM" id="SSF81383">
    <property type="entry name" value="F-box domain"/>
    <property type="match status" value="1"/>
</dbReference>
<accession>A0ABP9YP93</accession>
<dbReference type="Pfam" id="PF12937">
    <property type="entry name" value="F-box-like"/>
    <property type="match status" value="1"/>
</dbReference>
<feature type="domain" description="F-box" evidence="2">
    <location>
        <begin position="9"/>
        <end position="43"/>
    </location>
</feature>
<evidence type="ECO:0000256" key="1">
    <source>
        <dbReference type="SAM" id="MobiDB-lite"/>
    </source>
</evidence>
<feature type="region of interest" description="Disordered" evidence="1">
    <location>
        <begin position="220"/>
        <end position="240"/>
    </location>
</feature>
<comment type="caution">
    <text evidence="3">The sequence shown here is derived from an EMBL/GenBank/DDBJ whole genome shotgun (WGS) entry which is preliminary data.</text>
</comment>
<dbReference type="Gene3D" id="3.80.10.10">
    <property type="entry name" value="Ribonuclease Inhibitor"/>
    <property type="match status" value="1"/>
</dbReference>
<evidence type="ECO:0000313" key="4">
    <source>
        <dbReference type="Proteomes" id="UP001473302"/>
    </source>
</evidence>
<dbReference type="Proteomes" id="UP001473302">
    <property type="component" value="Unassembled WGS sequence"/>
</dbReference>
<dbReference type="InterPro" id="IPR032675">
    <property type="entry name" value="LRR_dom_sf"/>
</dbReference>
<gene>
    <name evidence="3" type="ORF">MFLAVUS_002068</name>
</gene>
<reference evidence="3 4" key="1">
    <citation type="submission" date="2024-04" db="EMBL/GenBank/DDBJ databases">
        <title>genome sequences of Mucor flavus KT1a and Helicostylum pulchrum KT1b strains isolated from the surface of a dry-aged beef.</title>
        <authorList>
            <person name="Toyotome T."/>
            <person name="Hosono M."/>
            <person name="Torimaru M."/>
            <person name="Fukuda K."/>
            <person name="Mikami N."/>
        </authorList>
    </citation>
    <scope>NUCLEOTIDE SEQUENCE [LARGE SCALE GENOMIC DNA]</scope>
    <source>
        <strain evidence="3 4">KT1a</strain>
    </source>
</reference>
<evidence type="ECO:0000259" key="2">
    <source>
        <dbReference type="Pfam" id="PF12937"/>
    </source>
</evidence>
<organism evidence="3 4">
    <name type="scientific">Mucor flavus</name>
    <dbReference type="NCBI Taxonomy" id="439312"/>
    <lineage>
        <taxon>Eukaryota</taxon>
        <taxon>Fungi</taxon>
        <taxon>Fungi incertae sedis</taxon>
        <taxon>Mucoromycota</taxon>
        <taxon>Mucoromycotina</taxon>
        <taxon>Mucoromycetes</taxon>
        <taxon>Mucorales</taxon>
        <taxon>Mucorineae</taxon>
        <taxon>Mucoraceae</taxon>
        <taxon>Mucor</taxon>
    </lineage>
</organism>
<protein>
    <recommendedName>
        <fullName evidence="2">F-box domain-containing protein</fullName>
    </recommendedName>
</protein>
<sequence length="256" mass="29727">MSQASRNECLPYKILKQIFQNLDEKEDHKTCLLVCRPWNSAAQEYFSRETSINVKETQLDDLFEDLSYFGQNVDINNLIGHTIDVHDLYLRVKAPQLKEVKLHGCVVITNDSPDYKFSSAYWNRSLTDLRIFSDNINISTLRYIVSLLKEVKILALLIGNVAADEDISVEESETILGDLEASTSEMKRVEIKYKYNAHDFYLNMGKEFKIKSRSDIHYRSESYSSDDDDSYYDDRGDNNDDCSWNGCSDDNFFYDD</sequence>
<keyword evidence="4" id="KW-1185">Reference proteome</keyword>